<name>A0AA42CG43_9PROT</name>
<dbReference type="PROSITE" id="PS51737">
    <property type="entry name" value="RECOMBINASE_DNA_BIND"/>
    <property type="match status" value="1"/>
</dbReference>
<feature type="domain" description="Resolvase/invertase-type recombinase catalytic" evidence="1">
    <location>
        <begin position="2"/>
        <end position="142"/>
    </location>
</feature>
<protein>
    <submittedName>
        <fullName evidence="3">Recombinase family protein</fullName>
    </submittedName>
</protein>
<dbReference type="InterPro" id="IPR050639">
    <property type="entry name" value="SSR_resolvase"/>
</dbReference>
<dbReference type="SUPFAM" id="SSF53041">
    <property type="entry name" value="Resolvase-like"/>
    <property type="match status" value="1"/>
</dbReference>
<gene>
    <name evidence="3" type="ORF">OL599_24770</name>
</gene>
<accession>A0AA42CG43</accession>
<dbReference type="GO" id="GO:0000150">
    <property type="term" value="F:DNA strand exchange activity"/>
    <property type="evidence" value="ECO:0007669"/>
    <property type="project" value="InterPro"/>
</dbReference>
<dbReference type="PROSITE" id="PS51736">
    <property type="entry name" value="RECOMBINASES_3"/>
    <property type="match status" value="1"/>
</dbReference>
<dbReference type="PANTHER" id="PTHR30461:SF23">
    <property type="entry name" value="DNA RECOMBINASE-RELATED"/>
    <property type="match status" value="1"/>
</dbReference>
<proteinExistence type="predicted"/>
<evidence type="ECO:0000259" key="2">
    <source>
        <dbReference type="PROSITE" id="PS51737"/>
    </source>
</evidence>
<dbReference type="Pfam" id="PF13408">
    <property type="entry name" value="Zn_ribbon_recom"/>
    <property type="match status" value="1"/>
</dbReference>
<organism evidence="3 4">
    <name type="scientific">Limobrevibacterium gyesilva</name>
    <dbReference type="NCBI Taxonomy" id="2991712"/>
    <lineage>
        <taxon>Bacteria</taxon>
        <taxon>Pseudomonadati</taxon>
        <taxon>Pseudomonadota</taxon>
        <taxon>Alphaproteobacteria</taxon>
        <taxon>Acetobacterales</taxon>
        <taxon>Acetobacteraceae</taxon>
        <taxon>Limobrevibacterium</taxon>
    </lineage>
</organism>
<dbReference type="PANTHER" id="PTHR30461">
    <property type="entry name" value="DNA-INVERTASE FROM LAMBDOID PROPHAGE"/>
    <property type="match status" value="1"/>
</dbReference>
<evidence type="ECO:0000259" key="1">
    <source>
        <dbReference type="PROSITE" id="PS51736"/>
    </source>
</evidence>
<reference evidence="3" key="1">
    <citation type="submission" date="2022-09" db="EMBL/GenBank/DDBJ databases">
        <title>Rhodovastum sp. nov. RN2-1 isolated from soil in Seongnam, South Korea.</title>
        <authorList>
            <person name="Le N.T."/>
        </authorList>
    </citation>
    <scope>NUCLEOTIDE SEQUENCE</scope>
    <source>
        <strain evidence="3">RN2-1</strain>
    </source>
</reference>
<keyword evidence="4" id="KW-1185">Reference proteome</keyword>
<dbReference type="InterPro" id="IPR011109">
    <property type="entry name" value="DNA_bind_recombinase_dom"/>
</dbReference>
<dbReference type="InterPro" id="IPR038109">
    <property type="entry name" value="DNA_bind_recomb_sf"/>
</dbReference>
<evidence type="ECO:0000313" key="3">
    <source>
        <dbReference type="EMBL" id="MCW3477768.1"/>
    </source>
</evidence>
<dbReference type="Pfam" id="PF00239">
    <property type="entry name" value="Resolvase"/>
    <property type="match status" value="1"/>
</dbReference>
<dbReference type="EMBL" id="JAPDNT010000051">
    <property type="protein sequence ID" value="MCW3477768.1"/>
    <property type="molecule type" value="Genomic_DNA"/>
</dbReference>
<dbReference type="AlphaFoldDB" id="A0AA42CG43"/>
<feature type="domain" description="Recombinase" evidence="2">
    <location>
        <begin position="149"/>
        <end position="292"/>
    </location>
</feature>
<dbReference type="Gene3D" id="3.90.1750.20">
    <property type="entry name" value="Putative Large Serine Recombinase, Chain B, Domain 2"/>
    <property type="match status" value="1"/>
</dbReference>
<dbReference type="Pfam" id="PF07508">
    <property type="entry name" value="Recombinase"/>
    <property type="match status" value="1"/>
</dbReference>
<dbReference type="InterPro" id="IPR006119">
    <property type="entry name" value="Resolv_N"/>
</dbReference>
<dbReference type="Gene3D" id="3.40.50.1390">
    <property type="entry name" value="Resolvase, N-terminal catalytic domain"/>
    <property type="match status" value="1"/>
</dbReference>
<comment type="caution">
    <text evidence="3">The sequence shown here is derived from an EMBL/GenBank/DDBJ whole genome shotgun (WGS) entry which is preliminary data.</text>
</comment>
<evidence type="ECO:0000313" key="4">
    <source>
        <dbReference type="Proteomes" id="UP001165679"/>
    </source>
</evidence>
<dbReference type="InterPro" id="IPR036162">
    <property type="entry name" value="Resolvase-like_N_sf"/>
</dbReference>
<dbReference type="GO" id="GO:0003677">
    <property type="term" value="F:DNA binding"/>
    <property type="evidence" value="ECO:0007669"/>
    <property type="project" value="InterPro"/>
</dbReference>
<dbReference type="InterPro" id="IPR025827">
    <property type="entry name" value="Zn_ribbon_recom_dom"/>
</dbReference>
<dbReference type="SMART" id="SM00857">
    <property type="entry name" value="Resolvase"/>
    <property type="match status" value="1"/>
</dbReference>
<dbReference type="Proteomes" id="UP001165679">
    <property type="component" value="Unassembled WGS sequence"/>
</dbReference>
<dbReference type="CDD" id="cd00338">
    <property type="entry name" value="Ser_Recombinase"/>
    <property type="match status" value="1"/>
</dbReference>
<sequence>MRAVIYARYSTEHQREASIADQVEVCRRYAERQGWTITEIYEDAAISGASRFRPGFQRVLADAEAGRFDILVSEAIDRLGRKLSDVADLYDRLTFARVQIHTTSQGPITQMHIGIMGTMAQMMLSETGEKVRRGQLGRARAGRIPGGLAYGYEVVAPALDAKEGGERRIKPDEAAVIRRIFGEYAGGKSPRRIARDLNAEAVPGPDGRPWIDTTIRGQVDRGTGLLNNTLYIGRLSWNRCSYIKDPRTGRKVARVNPRAQWEEVEVPELRIIDQELWDRVKVRQSDVRIEMGRDTDGNALNRTHRREFLLSGILVCGCCGGGYTVVAKDRYGCATRRGKGTCTNSRTIDRQRIEARVLAALKNRLLTPDLVDEFVRALDAELADLQKNSLGTQARVQKQLADVERRLQGVLRAVENGAWNDSLRDRLTELETRKVDLTAQLSAAANPTPRTRLTSGAAEIYRAKVAGLEASLAAEEIRAEAGEALRSLIERVVLTPDLTAADGLAAMLYGELATILSLASGAQNEKLPGTSVPGNQFSVVAGTGFEPVTFRL</sequence>
<reference evidence="3" key="2">
    <citation type="submission" date="2022-10" db="EMBL/GenBank/DDBJ databases">
        <authorList>
            <person name="Trinh H.N."/>
        </authorList>
    </citation>
    <scope>NUCLEOTIDE SEQUENCE</scope>
    <source>
        <strain evidence="3">RN2-1</strain>
    </source>
</reference>